<reference evidence="2" key="1">
    <citation type="submission" date="2024-02" db="EMBL/GenBank/DDBJ databases">
        <title>Novel Polymycoviruses Are Encapsidated in Filamentous Virions.</title>
        <authorList>
            <person name="Han Z."/>
            <person name="Jiang J."/>
            <person name="Xu W."/>
        </authorList>
    </citation>
    <scope>NUCLEOTIDE SEQUENCE</scope>
    <source>
        <strain evidence="2">PcsPmV1-dsRNA6</strain>
    </source>
</reference>
<evidence type="ECO:0000313" key="2">
    <source>
        <dbReference type="EMBL" id="XHV10065.1"/>
    </source>
</evidence>
<evidence type="ECO:0008006" key="3">
    <source>
        <dbReference type="Google" id="ProtNLM"/>
    </source>
</evidence>
<name>A0AB74UH52_9VIRU</name>
<organism evidence="2">
    <name type="scientific">Pseudopestalotiopsis camelliae-sinensis polymycovirus 1</name>
    <dbReference type="NCBI Taxonomy" id="3367397"/>
    <lineage>
        <taxon>Viruses</taxon>
        <taxon>Riboviria</taxon>
        <taxon>Riboviria incertae sedis</taxon>
        <taxon>Polymycoviridae</taxon>
        <taxon>Polymycovirus</taxon>
    </lineage>
</organism>
<dbReference type="EMBL" id="PP359410">
    <property type="protein sequence ID" value="XHV10065.1"/>
    <property type="molecule type" value="Genomic_RNA"/>
</dbReference>
<feature type="compositionally biased region" description="Acidic residues" evidence="1">
    <location>
        <begin position="177"/>
        <end position="186"/>
    </location>
</feature>
<accession>A0AB74UH52</accession>
<protein>
    <recommendedName>
        <fullName evidence="3">Velvet domain-containing protein</fullName>
    </recommendedName>
</protein>
<sequence>MATLPTDSDSGHDEGGWLLNHTRRSIFRVGARLPPPTTDETEINRAAHPERGVPPCFQLHLPPSPPSYGGDVDLAEYRRLVCIYIPDGASERVIGLSNPGPGQYTFARFTTELIQSSIIVTVSSRPSRVDGGLLFRAPGMAMSGRDPAGLAFRVLLRLQPDLQLDRTTPSQPPDGDASTEADDAEE</sequence>
<evidence type="ECO:0000256" key="1">
    <source>
        <dbReference type="SAM" id="MobiDB-lite"/>
    </source>
</evidence>
<proteinExistence type="predicted"/>
<feature type="region of interest" description="Disordered" evidence="1">
    <location>
        <begin position="163"/>
        <end position="186"/>
    </location>
</feature>